<dbReference type="Proteomes" id="UP001228171">
    <property type="component" value="Unassembled WGS sequence"/>
</dbReference>
<name>A0ABT9HDI9_9GAMM</name>
<evidence type="ECO:0000256" key="1">
    <source>
        <dbReference type="SAM" id="SignalP"/>
    </source>
</evidence>
<proteinExistence type="predicted"/>
<dbReference type="PROSITE" id="PS51257">
    <property type="entry name" value="PROKAR_LIPOPROTEIN"/>
    <property type="match status" value="1"/>
</dbReference>
<feature type="signal peptide" evidence="1">
    <location>
        <begin position="1"/>
        <end position="21"/>
    </location>
</feature>
<gene>
    <name evidence="2" type="ORF">Q8P09_00215</name>
</gene>
<evidence type="ECO:0000313" key="3">
    <source>
        <dbReference type="Proteomes" id="UP001228171"/>
    </source>
</evidence>
<dbReference type="EMBL" id="JAVAJI010000001">
    <property type="protein sequence ID" value="MDP4543509.1"/>
    <property type="molecule type" value="Genomic_DNA"/>
</dbReference>
<keyword evidence="1" id="KW-0732">Signal</keyword>
<sequence>MRKLCLMLLSSALSLSGCSDSSTVANTEEKYAIGDLGGVSVNLPREFVELIEYDGDPSWGEKRVGKKPERTYNKSLLRLF</sequence>
<evidence type="ECO:0000313" key="2">
    <source>
        <dbReference type="EMBL" id="MDP4543509.1"/>
    </source>
</evidence>
<comment type="caution">
    <text evidence="2">The sequence shown here is derived from an EMBL/GenBank/DDBJ whole genome shotgun (WGS) entry which is preliminary data.</text>
</comment>
<protein>
    <submittedName>
        <fullName evidence="2">Uncharacterized protein</fullName>
    </submittedName>
</protein>
<reference evidence="2 3" key="1">
    <citation type="submission" date="2023-08" db="EMBL/GenBank/DDBJ databases">
        <authorList>
            <person name="Kumar R."/>
        </authorList>
    </citation>
    <scope>NUCLEOTIDE SEQUENCE [LARGE SCALE GENOMIC DNA]</scope>
    <source>
        <strain evidence="2 3">LUR13</strain>
    </source>
</reference>
<dbReference type="RefSeq" id="WP_102077053.1">
    <property type="nucleotide sequence ID" value="NZ_CAJGYS010000004.1"/>
</dbReference>
<accession>A0ABT9HDI9</accession>
<feature type="chain" id="PRO_5046744956" evidence="1">
    <location>
        <begin position="22"/>
        <end position="80"/>
    </location>
</feature>
<organism evidence="2 3">
    <name type="scientific">Psychrobacter faecalis</name>
    <dbReference type="NCBI Taxonomy" id="180588"/>
    <lineage>
        <taxon>Bacteria</taxon>
        <taxon>Pseudomonadati</taxon>
        <taxon>Pseudomonadota</taxon>
        <taxon>Gammaproteobacteria</taxon>
        <taxon>Moraxellales</taxon>
        <taxon>Moraxellaceae</taxon>
        <taxon>Psychrobacter</taxon>
    </lineage>
</organism>
<keyword evidence="3" id="KW-1185">Reference proteome</keyword>